<evidence type="ECO:0000256" key="1">
    <source>
        <dbReference type="SAM" id="SignalP"/>
    </source>
</evidence>
<organism evidence="2 3">
    <name type="scientific">Aspergillus nanangensis</name>
    <dbReference type="NCBI Taxonomy" id="2582783"/>
    <lineage>
        <taxon>Eukaryota</taxon>
        <taxon>Fungi</taxon>
        <taxon>Dikarya</taxon>
        <taxon>Ascomycota</taxon>
        <taxon>Pezizomycotina</taxon>
        <taxon>Eurotiomycetes</taxon>
        <taxon>Eurotiomycetidae</taxon>
        <taxon>Eurotiales</taxon>
        <taxon>Aspergillaceae</taxon>
        <taxon>Aspergillus</taxon>
        <taxon>Aspergillus subgen. Circumdati</taxon>
    </lineage>
</organism>
<reference evidence="2" key="2">
    <citation type="submission" date="2020-02" db="EMBL/GenBank/DDBJ databases">
        <authorList>
            <person name="Gilchrist C.L.M."/>
            <person name="Chooi Y.-H."/>
        </authorList>
    </citation>
    <scope>NUCLEOTIDE SEQUENCE</scope>
    <source>
        <strain evidence="2">MST-FP2251</strain>
    </source>
</reference>
<dbReference type="InterPro" id="IPR011042">
    <property type="entry name" value="6-blade_b-propeller_TolB-like"/>
</dbReference>
<evidence type="ECO:0008006" key="4">
    <source>
        <dbReference type="Google" id="ProtNLM"/>
    </source>
</evidence>
<dbReference type="AlphaFoldDB" id="A0AAD4CKG0"/>
<reference evidence="2" key="1">
    <citation type="journal article" date="2019" name="Beilstein J. Org. Chem.">
        <title>Nanangenines: drimane sesquiterpenoids as the dominant metabolite cohort of a novel Australian fungus, Aspergillus nanangensis.</title>
        <authorList>
            <person name="Lacey H.J."/>
            <person name="Gilchrist C.L.M."/>
            <person name="Crombie A."/>
            <person name="Kalaitzis J.A."/>
            <person name="Vuong D."/>
            <person name="Rutledge P.J."/>
            <person name="Turner P."/>
            <person name="Pitt J.I."/>
            <person name="Lacey E."/>
            <person name="Chooi Y.H."/>
            <person name="Piggott A.M."/>
        </authorList>
    </citation>
    <scope>NUCLEOTIDE SEQUENCE</scope>
    <source>
        <strain evidence="2">MST-FP2251</strain>
    </source>
</reference>
<evidence type="ECO:0000313" key="2">
    <source>
        <dbReference type="EMBL" id="KAF9887932.1"/>
    </source>
</evidence>
<gene>
    <name evidence="2" type="ORF">FE257_009454</name>
</gene>
<sequence length="634" mass="68464">MHYLTGSALILGSVFFAIQPVYGSQDSTQKSLTPPPSPEPIVVTQLPLPPVTPNSQPGSCTPNINPHRTGCLLQSSQIQSGNFLPDDNHVLVSMNFSGAPAAPDPASIYNGTQLIIVKTDGDAFPNGDPWKCLTCGVPAKIKVGSTELTPYPQAFLDGTRVLVGNNIVDCGSAQLASPSCTLDKIHIYPIRWNDKLDGSGPGGPIRELRLHPDNVHLGFNSFTFANGQLGQFAYFSRLQFNPSPQSGEPRTPRYELVNVTRLFRASNPAPVSATGNRLFLNESALAVGELRGFTGRGNEVTYVGNPVESCNMDVFAADLSTGKVRRLTSHPEYVDPIDVSPDDRWQVILDTRGTGRQMFLSGMRGIPPMVDMLVAAVVSSTRNNGARRFFLPWLLDRDGDRGDYYGQQINAGGDGSAGSINDPNWNAGADPKWSHDGTRIAYYENMVVSPACGGRNPLPCPDSTEPGGRVTRLMLATLTSREPVRLEPVAVVSDEVPWGEPYVPESAIPELSLPAPGNYILKGKVSGVAHVTMIEDMARSAIETIAVTYHHYSDDGVNFIEGSERVSNTPVSLTINRVNWYSNLMSTGKEVATKKTSPGGFHLEIDTLTNIFDANGTLTTTIDGKVWTQPANRT</sequence>
<protein>
    <recommendedName>
        <fullName evidence="4">Saponin hydrolase</fullName>
    </recommendedName>
</protein>
<accession>A0AAD4CKG0</accession>
<dbReference type="Gene3D" id="2.120.10.30">
    <property type="entry name" value="TolB, C-terminal domain"/>
    <property type="match status" value="1"/>
</dbReference>
<keyword evidence="1" id="KW-0732">Signal</keyword>
<comment type="caution">
    <text evidence="2">The sequence shown here is derived from an EMBL/GenBank/DDBJ whole genome shotgun (WGS) entry which is preliminary data.</text>
</comment>
<dbReference type="EMBL" id="VCAU01000054">
    <property type="protein sequence ID" value="KAF9887932.1"/>
    <property type="molecule type" value="Genomic_DNA"/>
</dbReference>
<proteinExistence type="predicted"/>
<dbReference type="SUPFAM" id="SSF82171">
    <property type="entry name" value="DPP6 N-terminal domain-like"/>
    <property type="match status" value="1"/>
</dbReference>
<feature type="signal peptide" evidence="1">
    <location>
        <begin position="1"/>
        <end position="23"/>
    </location>
</feature>
<name>A0AAD4CKG0_ASPNN</name>
<keyword evidence="3" id="KW-1185">Reference proteome</keyword>
<evidence type="ECO:0000313" key="3">
    <source>
        <dbReference type="Proteomes" id="UP001194746"/>
    </source>
</evidence>
<feature type="chain" id="PRO_5042093680" description="Saponin hydrolase" evidence="1">
    <location>
        <begin position="24"/>
        <end position="634"/>
    </location>
</feature>
<dbReference type="Proteomes" id="UP001194746">
    <property type="component" value="Unassembled WGS sequence"/>
</dbReference>